<dbReference type="Gene3D" id="2.130.10.10">
    <property type="entry name" value="YVTN repeat-like/Quinoprotein amine dehydrogenase"/>
    <property type="match status" value="3"/>
</dbReference>
<dbReference type="KEGG" id="tpf:TPHA_0F03460"/>
<gene>
    <name evidence="8" type="primary">TPHA0F03460</name>
    <name evidence="8" type="ordered locus">TPHA_0F03460</name>
</gene>
<feature type="domain" description="RSE1/DDB1/CPSF1 first beta-propeller" evidence="6">
    <location>
        <begin position="55"/>
        <end position="402"/>
    </location>
</feature>
<dbReference type="InterPro" id="IPR004871">
    <property type="entry name" value="RSE1/DDB1/CPSF1_C"/>
</dbReference>
<evidence type="ECO:0000256" key="4">
    <source>
        <dbReference type="SAM" id="MobiDB-lite"/>
    </source>
</evidence>
<accession>G8BUP0</accession>
<proteinExistence type="predicted"/>
<reference evidence="8 9" key="1">
    <citation type="journal article" date="2011" name="Proc. Natl. Acad. Sci. U.S.A.">
        <title>Evolutionary erosion of yeast sex chromosomes by mating-type switching accidents.</title>
        <authorList>
            <person name="Gordon J.L."/>
            <person name="Armisen D."/>
            <person name="Proux-Wera E."/>
            <person name="Oheigeartaigh S.S."/>
            <person name="Byrne K.P."/>
            <person name="Wolfe K.H."/>
        </authorList>
    </citation>
    <scope>NUCLEOTIDE SEQUENCE [LARGE SCALE GENOMIC DNA]</scope>
    <source>
        <strain evidence="9">ATCC 24235 / CBS 4417 / NBRC 1672 / NRRL Y-8282 / UCD 70-5</strain>
    </source>
</reference>
<feature type="domain" description="RSE1/DDB1/CPSF1 C-terminal" evidence="5">
    <location>
        <begin position="983"/>
        <end position="1300"/>
    </location>
</feature>
<dbReference type="GO" id="GO:0005686">
    <property type="term" value="C:U2 snRNP"/>
    <property type="evidence" value="ECO:0007669"/>
    <property type="project" value="EnsemblFungi"/>
</dbReference>
<comment type="subcellular location">
    <subcellularLocation>
        <location evidence="1">Nucleus</location>
    </subcellularLocation>
</comment>
<evidence type="ECO:0000256" key="1">
    <source>
        <dbReference type="ARBA" id="ARBA00004123"/>
    </source>
</evidence>
<sequence>MIVRGEDNLYLYNLTLKKQSNYIHSCIGYFVDISVSNAVDISNTEKKKLERKKQPHLQICIATESHIELYDVSEGNLTPLASIPIFAIITKIESIFFQNKEESVLAVLSDSGVLSIIQFINENGTIKLQTLYNQPLSRTGIRRLSPIYHLNVDPYGRCLLISAMERNKLCFLIDYQHDKFRISSPLEINRPDMIILEETVCDVLYNNPCFASIEIDTVNNNDHRLVFYVLDLSLNHVIKKSDYKIRSTANFLMSLPELSRYDIRTLINEEDEADENINPFVIIGFENFILIKDMNGYYSLKVQIPRRENQQGVVTIISSSIQKLKKDFFILLQTNHGDLLKLTVTADKNNRNRPMASISYFDSIYQSDKLHIFKNGYLFNNSEYFNCHLFQFESLGEDNSASNSCSSKTPEEHILFKPPTTLQNLSISHSLKCLNPLRDNTVSSSSPLTLTYQRNNNICSIKASVEFTSLITTYISNNVKNLWPIRNPNSKFHKILILGYTNSTTMLNIENDSIEELQLEDNPFITKGDNTILAELIGNRSIIQVCENEMHQITLGTENNFKLKLKWYPPAGIRITSAACTASQIALALSNYEIAYFELNQFSDSDDINELQRRIEIGESISCLSFENSLKSKYLAIGCQGSTVKIVSVYNGSSDDFLEIISMQAVMAPVSDIKLVRSNNLNLHVGLSNGVYNTSKINDVDSQIYDTRTRYIGPSKVNLSIVSSILPDFDRNLQADSDDDDDDYENDQNGEGDGEDNKGEESEINKITCVVIHNTQTWLSYEIDSFLYIRPITSESLSEFMTMCNFYTNDIKMNGACGLNMRGELVIGQFQKLSKLDRWFNDASLTSLEIDTITDKEKTIANNENSILEQNNKDSDDNDNDDDDDDEDDEGSILESPSYYTCATLKYDKNNDVKVLISQHLHEKKCVISVTKNGKVLLNSKAKKKDKFAILNETQLLTATLVRFVPSSCHIVLSTYDQKLITYSFSISNSKKGESKFSLSLVHITHIDDKIHSLTSFNDMLLAPIHGNIFLFGLGKKQLLKKSITVTPPSITKVTTIKNWNNQRIVIGDIRESIMMFIFNKERNLFIPVADDISGRATTTVEFLDESTVIGADKYGNIWTLRLSKKDNQIVNESNEEHWSINKKLLLNKLPNIYECPFKFELKNHYFVNDIILKFHIIKSSSFSDRPVIIYTGLQGTIGCLIPLILEKQVSSLASIEMVLSDMDELFLFGNEEQREEKMLTHGEEEAYEDNNFLTDTKDHPSSKMLEGAYSIVQRDHKSYRSYYAPVKNVIDGDLCESFLRLTYSEQALLSTKLEKMQPNDIIMLLNEIRISCL</sequence>
<keyword evidence="2" id="KW-0507">mRNA processing</keyword>
<dbReference type="GO" id="GO:0000974">
    <property type="term" value="C:Prp19 complex"/>
    <property type="evidence" value="ECO:0007669"/>
    <property type="project" value="EnsemblFungi"/>
</dbReference>
<dbReference type="GO" id="GO:0000245">
    <property type="term" value="P:spliceosomal complex assembly"/>
    <property type="evidence" value="ECO:0007669"/>
    <property type="project" value="EnsemblFungi"/>
</dbReference>
<dbReference type="OrthoDB" id="436637at2759"/>
<evidence type="ECO:0000256" key="3">
    <source>
        <dbReference type="ARBA" id="ARBA00023242"/>
    </source>
</evidence>
<evidence type="ECO:0000259" key="5">
    <source>
        <dbReference type="Pfam" id="PF03178"/>
    </source>
</evidence>
<dbReference type="GO" id="GO:0030620">
    <property type="term" value="F:U2 snRNA binding"/>
    <property type="evidence" value="ECO:0007669"/>
    <property type="project" value="EnsemblFungi"/>
</dbReference>
<evidence type="ECO:0008006" key="10">
    <source>
        <dbReference type="Google" id="ProtNLM"/>
    </source>
</evidence>
<evidence type="ECO:0000313" key="9">
    <source>
        <dbReference type="Proteomes" id="UP000005666"/>
    </source>
</evidence>
<dbReference type="OMA" id="PRATGHW"/>
<keyword evidence="3" id="KW-0539">Nucleus</keyword>
<feature type="domain" description="RSE1/DDB1/CPSF1 second beta-propeller" evidence="7">
    <location>
        <begin position="478"/>
        <end position="723"/>
    </location>
</feature>
<evidence type="ECO:0000313" key="8">
    <source>
        <dbReference type="EMBL" id="CCE63826.1"/>
    </source>
</evidence>
<dbReference type="eggNOG" id="KOG1898">
    <property type="taxonomic scope" value="Eukaryota"/>
</dbReference>
<feature type="compositionally biased region" description="Acidic residues" evidence="4">
    <location>
        <begin position="876"/>
        <end position="892"/>
    </location>
</feature>
<dbReference type="InterPro" id="IPR050358">
    <property type="entry name" value="RSE1/DDB1/CFT1"/>
</dbReference>
<dbReference type="EMBL" id="HE612861">
    <property type="protein sequence ID" value="CCE63826.1"/>
    <property type="molecule type" value="Genomic_DNA"/>
</dbReference>
<dbReference type="Pfam" id="PF03178">
    <property type="entry name" value="CPSF_A"/>
    <property type="match status" value="1"/>
</dbReference>
<dbReference type="InterPro" id="IPR036322">
    <property type="entry name" value="WD40_repeat_dom_sf"/>
</dbReference>
<evidence type="ECO:0000256" key="2">
    <source>
        <dbReference type="ARBA" id="ARBA00022664"/>
    </source>
</evidence>
<dbReference type="RefSeq" id="XP_003686260.1">
    <property type="nucleotide sequence ID" value="XM_003686212.1"/>
</dbReference>
<dbReference type="Proteomes" id="UP000005666">
    <property type="component" value="Chromosome 6"/>
</dbReference>
<name>G8BUP0_TETPH</name>
<dbReference type="Pfam" id="PF23726">
    <property type="entry name" value="Beta-prop_RSE1_2nd"/>
    <property type="match status" value="1"/>
</dbReference>
<dbReference type="STRING" id="1071381.G8BUP0"/>
<feature type="region of interest" description="Disordered" evidence="4">
    <location>
        <begin position="735"/>
        <end position="760"/>
    </location>
</feature>
<dbReference type="HOGENOM" id="CLU_003246_0_0_1"/>
<evidence type="ECO:0000259" key="6">
    <source>
        <dbReference type="Pfam" id="PF10433"/>
    </source>
</evidence>
<dbReference type="PANTHER" id="PTHR10644">
    <property type="entry name" value="DNA REPAIR/RNA PROCESSING CPSF FAMILY"/>
    <property type="match status" value="1"/>
</dbReference>
<dbReference type="InterPro" id="IPR058543">
    <property type="entry name" value="Beta-prop_RSE1/DDB1/CPSF1_2nd"/>
</dbReference>
<evidence type="ECO:0000259" key="7">
    <source>
        <dbReference type="Pfam" id="PF23726"/>
    </source>
</evidence>
<dbReference type="GeneID" id="11535456"/>
<organism evidence="8 9">
    <name type="scientific">Tetrapisispora phaffii (strain ATCC 24235 / CBS 4417 / NBRC 1672 / NRRL Y-8282 / UCD 70-5)</name>
    <name type="common">Yeast</name>
    <name type="synonym">Fabospora phaffii</name>
    <dbReference type="NCBI Taxonomy" id="1071381"/>
    <lineage>
        <taxon>Eukaryota</taxon>
        <taxon>Fungi</taxon>
        <taxon>Dikarya</taxon>
        <taxon>Ascomycota</taxon>
        <taxon>Saccharomycotina</taxon>
        <taxon>Saccharomycetes</taxon>
        <taxon>Saccharomycetales</taxon>
        <taxon>Saccharomycetaceae</taxon>
        <taxon>Tetrapisispora</taxon>
    </lineage>
</organism>
<dbReference type="InterPro" id="IPR018846">
    <property type="entry name" value="Beta-prop_RSE1/DDB1/CPSF1_1st"/>
</dbReference>
<feature type="compositionally biased region" description="Acidic residues" evidence="4">
    <location>
        <begin position="736"/>
        <end position="754"/>
    </location>
</feature>
<dbReference type="InterPro" id="IPR015943">
    <property type="entry name" value="WD40/YVTN_repeat-like_dom_sf"/>
</dbReference>
<feature type="compositionally biased region" description="Polar residues" evidence="4">
    <location>
        <begin position="861"/>
        <end position="870"/>
    </location>
</feature>
<feature type="region of interest" description="Disordered" evidence="4">
    <location>
        <begin position="861"/>
        <end position="894"/>
    </location>
</feature>
<keyword evidence="9" id="KW-1185">Reference proteome</keyword>
<protein>
    <recommendedName>
        <fullName evidence="10">Cleavage/polyadenylation specificity factor A subunit C-terminal domain-containing protein</fullName>
    </recommendedName>
</protein>
<dbReference type="SUPFAM" id="SSF50978">
    <property type="entry name" value="WD40 repeat-like"/>
    <property type="match status" value="1"/>
</dbReference>
<dbReference type="GO" id="GO:0071004">
    <property type="term" value="C:U2-type prespliceosome"/>
    <property type="evidence" value="ECO:0007669"/>
    <property type="project" value="EnsemblFungi"/>
</dbReference>
<dbReference type="Pfam" id="PF10433">
    <property type="entry name" value="Beta-prop_RSE1_1st"/>
    <property type="match status" value="1"/>
</dbReference>